<evidence type="ECO:0000313" key="2">
    <source>
        <dbReference type="EMBL" id="EJI84605.1"/>
    </source>
</evidence>
<keyword evidence="3" id="KW-1185">Reference proteome</keyword>
<accession>J1Y9Y9</accession>
<name>J1Y9Y9_9ALTE</name>
<protein>
    <recommendedName>
        <fullName evidence="4">Outer membrane protein</fullName>
    </recommendedName>
</protein>
<sequence length="453" mass="50076">MQKTLMMVILGLTASQTAYASNLFNGKGTAVHDSRNQACLLAEQAARLDAARQAESFVQKTVTSTLFENEQGLSQSRAEYIENTVYGTARLQGETTQQLRILDNTHVECTVEGRYAIDSAAIKQHLLAEQARVSRQTQRQNAEAALFQELTANQQAYLNLQQQLPALASFETSLSTYCDISLSMPACEQVIQEQLAQPYIQQWSQQLNVPAQLLLANVSLQGQTQLQALNSRVNQVNWQGSYQITLRLTDPNAARNQQIQQELQQLQQPVGANLIKAEPASGNTEPFFRFGFAFGTDCLLCSRGRLAEWSSLNKTGKAAVKGNYAQASLHLRNWLSVNGGLYSENFGICQQAGRNDRCAQFESDTATFPAAGVTLRYGIGYLEAMHLFAAKEISLGDANFKQSYQRFELGINNRPTTSGFKGAASISMRVLPAQTGISWNDVWDINLKLGYVF</sequence>
<evidence type="ECO:0000313" key="3">
    <source>
        <dbReference type="Proteomes" id="UP000012043"/>
    </source>
</evidence>
<feature type="chain" id="PRO_5003746129" description="Outer membrane protein" evidence="1">
    <location>
        <begin position="21"/>
        <end position="453"/>
    </location>
</feature>
<dbReference type="PATRIC" id="fig|1197174.4.peg.2482"/>
<dbReference type="Proteomes" id="UP000012043">
    <property type="component" value="Unassembled WGS sequence"/>
</dbReference>
<proteinExistence type="predicted"/>
<gene>
    <name evidence="2" type="ORF">AEST_25380</name>
</gene>
<evidence type="ECO:0008006" key="4">
    <source>
        <dbReference type="Google" id="ProtNLM"/>
    </source>
</evidence>
<evidence type="ECO:0000256" key="1">
    <source>
        <dbReference type="SAM" id="SignalP"/>
    </source>
</evidence>
<dbReference type="EMBL" id="ALAB01000029">
    <property type="protein sequence ID" value="EJI84605.1"/>
    <property type="molecule type" value="Genomic_DNA"/>
</dbReference>
<dbReference type="AlphaFoldDB" id="J1Y9Y9"/>
<organism evidence="2 3">
    <name type="scientific">Alishewanella aestuarii B11</name>
    <dbReference type="NCBI Taxonomy" id="1197174"/>
    <lineage>
        <taxon>Bacteria</taxon>
        <taxon>Pseudomonadati</taxon>
        <taxon>Pseudomonadota</taxon>
        <taxon>Gammaproteobacteria</taxon>
        <taxon>Alteromonadales</taxon>
        <taxon>Alteromonadaceae</taxon>
        <taxon>Alishewanella</taxon>
    </lineage>
</organism>
<feature type="signal peptide" evidence="1">
    <location>
        <begin position="1"/>
        <end position="20"/>
    </location>
</feature>
<reference evidence="2 3" key="1">
    <citation type="journal article" date="2012" name="J. Bacteriol.">
        <title>Genome Sequence of Pectin-Degrading Alishewanella aestuarii Strain B11T, Isolated from Tidal Flat Sediment.</title>
        <authorList>
            <person name="Jung J."/>
            <person name="Choi S."/>
            <person name="Chun J."/>
            <person name="Park W."/>
        </authorList>
    </citation>
    <scope>NUCLEOTIDE SEQUENCE [LARGE SCALE GENOMIC DNA]</scope>
    <source>
        <strain evidence="2 3">B11</strain>
    </source>
</reference>
<dbReference type="RefSeq" id="WP_008609488.1">
    <property type="nucleotide sequence ID" value="NZ_ALAB01000029.1"/>
</dbReference>
<keyword evidence="1" id="KW-0732">Signal</keyword>
<comment type="caution">
    <text evidence="2">The sequence shown here is derived from an EMBL/GenBank/DDBJ whole genome shotgun (WGS) entry which is preliminary data.</text>
</comment>